<dbReference type="PANTHER" id="PTHR31672:SF13">
    <property type="entry name" value="F-BOX PROTEIN CPR30-LIKE"/>
    <property type="match status" value="1"/>
</dbReference>
<dbReference type="Proteomes" id="UP001237642">
    <property type="component" value="Unassembled WGS sequence"/>
</dbReference>
<proteinExistence type="predicted"/>
<reference evidence="2" key="1">
    <citation type="submission" date="2023-02" db="EMBL/GenBank/DDBJ databases">
        <title>Genome of toxic invasive species Heracleum sosnowskyi carries increased number of genes despite the absence of recent whole-genome duplications.</title>
        <authorList>
            <person name="Schelkunov M."/>
            <person name="Shtratnikova V."/>
            <person name="Makarenko M."/>
            <person name="Klepikova A."/>
            <person name="Omelchenko D."/>
            <person name="Novikova G."/>
            <person name="Obukhova E."/>
            <person name="Bogdanov V."/>
            <person name="Penin A."/>
            <person name="Logacheva M."/>
        </authorList>
    </citation>
    <scope>NUCLEOTIDE SEQUENCE</scope>
    <source>
        <strain evidence="2">Hsosn_3</strain>
        <tissue evidence="2">Leaf</tissue>
    </source>
</reference>
<comment type="caution">
    <text evidence="2">The sequence shown here is derived from an EMBL/GenBank/DDBJ whole genome shotgun (WGS) entry which is preliminary data.</text>
</comment>
<dbReference type="Pfam" id="PF07734">
    <property type="entry name" value="FBA_1"/>
    <property type="match status" value="1"/>
</dbReference>
<dbReference type="InterPro" id="IPR050796">
    <property type="entry name" value="SCF_F-box_component"/>
</dbReference>
<evidence type="ECO:0000313" key="3">
    <source>
        <dbReference type="Proteomes" id="UP001237642"/>
    </source>
</evidence>
<accession>A0AAD8H2J1</accession>
<name>A0AAD8H2J1_9APIA</name>
<keyword evidence="3" id="KW-1185">Reference proteome</keyword>
<dbReference type="AlphaFoldDB" id="A0AAD8H2J1"/>
<feature type="domain" description="F-box associated beta-propeller type 1" evidence="1">
    <location>
        <begin position="66"/>
        <end position="229"/>
    </location>
</feature>
<dbReference type="InterPro" id="IPR017451">
    <property type="entry name" value="F-box-assoc_interact_dom"/>
</dbReference>
<dbReference type="NCBIfam" id="TIGR01640">
    <property type="entry name" value="F_box_assoc_1"/>
    <property type="match status" value="1"/>
</dbReference>
<gene>
    <name evidence="2" type="ORF">POM88_044299</name>
</gene>
<organism evidence="2 3">
    <name type="scientific">Heracleum sosnowskyi</name>
    <dbReference type="NCBI Taxonomy" id="360622"/>
    <lineage>
        <taxon>Eukaryota</taxon>
        <taxon>Viridiplantae</taxon>
        <taxon>Streptophyta</taxon>
        <taxon>Embryophyta</taxon>
        <taxon>Tracheophyta</taxon>
        <taxon>Spermatophyta</taxon>
        <taxon>Magnoliopsida</taxon>
        <taxon>eudicotyledons</taxon>
        <taxon>Gunneridae</taxon>
        <taxon>Pentapetalae</taxon>
        <taxon>asterids</taxon>
        <taxon>campanulids</taxon>
        <taxon>Apiales</taxon>
        <taxon>Apiaceae</taxon>
        <taxon>Apioideae</taxon>
        <taxon>apioid superclade</taxon>
        <taxon>Tordylieae</taxon>
        <taxon>Tordyliinae</taxon>
        <taxon>Heracleum</taxon>
    </lineage>
</organism>
<reference evidence="2" key="2">
    <citation type="submission" date="2023-05" db="EMBL/GenBank/DDBJ databases">
        <authorList>
            <person name="Schelkunov M.I."/>
        </authorList>
    </citation>
    <scope>NUCLEOTIDE SEQUENCE</scope>
    <source>
        <strain evidence="2">Hsosn_3</strain>
        <tissue evidence="2">Leaf</tissue>
    </source>
</reference>
<dbReference type="EMBL" id="JAUIZM010000010">
    <property type="protein sequence ID" value="KAK1359825.1"/>
    <property type="molecule type" value="Genomic_DNA"/>
</dbReference>
<protein>
    <recommendedName>
        <fullName evidence="1">F-box associated beta-propeller type 1 domain-containing protein</fullName>
    </recommendedName>
</protein>
<dbReference type="PANTHER" id="PTHR31672">
    <property type="entry name" value="BNACNNG10540D PROTEIN"/>
    <property type="match status" value="1"/>
</dbReference>
<evidence type="ECO:0000259" key="1">
    <source>
        <dbReference type="Pfam" id="PF07734"/>
    </source>
</evidence>
<dbReference type="InterPro" id="IPR006527">
    <property type="entry name" value="F-box-assoc_dom_typ1"/>
</dbReference>
<sequence length="275" mass="31289">MDALRKLSLVLSNWGAWGAFLGSTSFNRLYYERNPKTQYLALPVSHNNLEESSLPIFSSQKLPLQCEEMAMICSCDGWIGFIHPKRGFLWNPSSQLSKTFDLPPFISQQSFSTGLGFDSKREDFKIVILLETQVKSYSSTNNLWTYFPIVPFSLEPNSNSKFVINGVPYWVGKDSDRKSMVFSFDPTSEAYTLIPYPPVDESRRVYVFHFGENVGGLAYSHSDHTLDIFVHLKKEGWVKSIASVGPIHDNVDVGFMMVPLKYCINPTSMLKYLFV</sequence>
<evidence type="ECO:0000313" key="2">
    <source>
        <dbReference type="EMBL" id="KAK1359825.1"/>
    </source>
</evidence>